<keyword evidence="4 5" id="KW-0472">Membrane</keyword>
<accession>A0ABR1H917</accession>
<evidence type="ECO:0000313" key="7">
    <source>
        <dbReference type="EMBL" id="KAK7417612.1"/>
    </source>
</evidence>
<keyword evidence="2 5" id="KW-0812">Transmembrane</keyword>
<protein>
    <recommendedName>
        <fullName evidence="6">MARVEL domain-containing protein</fullName>
    </recommendedName>
</protein>
<evidence type="ECO:0000256" key="5">
    <source>
        <dbReference type="SAM" id="Phobius"/>
    </source>
</evidence>
<evidence type="ECO:0000256" key="2">
    <source>
        <dbReference type="ARBA" id="ARBA00022692"/>
    </source>
</evidence>
<sequence length="207" mass="23447">MAYRDHGGAHKVLSVILRLGQFSCAVIVLGILSRFAYLLSIPQAHADGRIVYTMVIAGLTIPYSILFCLPFDALFMSFPVDFIFWIMWLVAFCLLETKTASGSCSARWYYDYWGYYWGRFWDDGPVGDVSRSTINRAGCSQWRTVLAFTFILSFIYLLSGILVSSIPALKNESFTKLHDQGVYVFRKYVRVKEAAQVVKRQAGKISG</sequence>
<keyword evidence="3 5" id="KW-1133">Transmembrane helix</keyword>
<dbReference type="Pfam" id="PF01284">
    <property type="entry name" value="MARVEL"/>
    <property type="match status" value="1"/>
</dbReference>
<evidence type="ECO:0000256" key="3">
    <source>
        <dbReference type="ARBA" id="ARBA00022989"/>
    </source>
</evidence>
<dbReference type="Proteomes" id="UP001498476">
    <property type="component" value="Unassembled WGS sequence"/>
</dbReference>
<comment type="subcellular location">
    <subcellularLocation>
        <location evidence="1">Membrane</location>
        <topology evidence="1">Multi-pass membrane protein</topology>
    </subcellularLocation>
</comment>
<proteinExistence type="predicted"/>
<comment type="caution">
    <text evidence="7">The sequence shown here is derived from an EMBL/GenBank/DDBJ whole genome shotgun (WGS) entry which is preliminary data.</text>
</comment>
<feature type="transmembrane region" description="Helical" evidence="5">
    <location>
        <begin position="12"/>
        <end position="37"/>
    </location>
</feature>
<evidence type="ECO:0000259" key="6">
    <source>
        <dbReference type="Pfam" id="PF01284"/>
    </source>
</evidence>
<dbReference type="InterPro" id="IPR008253">
    <property type="entry name" value="Marvel"/>
</dbReference>
<feature type="transmembrane region" description="Helical" evidence="5">
    <location>
        <begin position="49"/>
        <end position="67"/>
    </location>
</feature>
<evidence type="ECO:0000313" key="8">
    <source>
        <dbReference type="Proteomes" id="UP001498476"/>
    </source>
</evidence>
<feature type="domain" description="MARVEL" evidence="6">
    <location>
        <begin position="13"/>
        <end position="161"/>
    </location>
</feature>
<dbReference type="PANTHER" id="PTHR39608">
    <property type="entry name" value="INTEGRAL MEMBRANE PROTEIN (AFU_ORTHOLOGUE AFUA_5G08640)"/>
    <property type="match status" value="1"/>
</dbReference>
<feature type="transmembrane region" description="Helical" evidence="5">
    <location>
        <begin position="73"/>
        <end position="95"/>
    </location>
</feature>
<evidence type="ECO:0000256" key="4">
    <source>
        <dbReference type="ARBA" id="ARBA00023136"/>
    </source>
</evidence>
<dbReference type="EMBL" id="JAZAVJ010000055">
    <property type="protein sequence ID" value="KAK7417612.1"/>
    <property type="molecule type" value="Genomic_DNA"/>
</dbReference>
<organism evidence="7 8">
    <name type="scientific">Neonectria punicea</name>
    <dbReference type="NCBI Taxonomy" id="979145"/>
    <lineage>
        <taxon>Eukaryota</taxon>
        <taxon>Fungi</taxon>
        <taxon>Dikarya</taxon>
        <taxon>Ascomycota</taxon>
        <taxon>Pezizomycotina</taxon>
        <taxon>Sordariomycetes</taxon>
        <taxon>Hypocreomycetidae</taxon>
        <taxon>Hypocreales</taxon>
        <taxon>Nectriaceae</taxon>
        <taxon>Neonectria</taxon>
    </lineage>
</organism>
<keyword evidence="8" id="KW-1185">Reference proteome</keyword>
<name>A0ABR1H917_9HYPO</name>
<evidence type="ECO:0000256" key="1">
    <source>
        <dbReference type="ARBA" id="ARBA00004141"/>
    </source>
</evidence>
<dbReference type="PANTHER" id="PTHR39608:SF1">
    <property type="entry name" value="INTEGRAL MEMBRANE PROTEIN (AFU_ORTHOLOGUE AFUA_5G08640)"/>
    <property type="match status" value="1"/>
</dbReference>
<feature type="transmembrane region" description="Helical" evidence="5">
    <location>
        <begin position="145"/>
        <end position="169"/>
    </location>
</feature>
<gene>
    <name evidence="7" type="ORF">QQX98_004433</name>
</gene>
<reference evidence="7 8" key="1">
    <citation type="journal article" date="2025" name="Microbiol. Resour. Announc.">
        <title>Draft genome sequences for Neonectria magnoliae and Neonectria punicea, canker pathogens of Liriodendron tulipifera and Acer saccharum in West Virginia.</title>
        <authorList>
            <person name="Petronek H.M."/>
            <person name="Kasson M.T."/>
            <person name="Metheny A.M."/>
            <person name="Stauder C.M."/>
            <person name="Lovett B."/>
            <person name="Lynch S.C."/>
            <person name="Garnas J.R."/>
            <person name="Kasson L.R."/>
            <person name="Stajich J.E."/>
        </authorList>
    </citation>
    <scope>NUCLEOTIDE SEQUENCE [LARGE SCALE GENOMIC DNA]</scope>
    <source>
        <strain evidence="7 8">NRRL 64653</strain>
    </source>
</reference>